<dbReference type="PROSITE" id="PS50005">
    <property type="entry name" value="TPR"/>
    <property type="match status" value="1"/>
</dbReference>
<dbReference type="Proteomes" id="UP000235220">
    <property type="component" value="Chromosome 15"/>
</dbReference>
<keyword evidence="1" id="KW-0802">TPR repeat</keyword>
<dbReference type="InterPro" id="IPR011990">
    <property type="entry name" value="TPR-like_helical_dom_sf"/>
</dbReference>
<dbReference type="Gene3D" id="3.40.30.10">
    <property type="entry name" value="Glutaredoxin"/>
    <property type="match status" value="1"/>
</dbReference>
<organism evidence="3 4">
    <name type="scientific">Juglans regia</name>
    <name type="common">English walnut</name>
    <dbReference type="NCBI Taxonomy" id="51240"/>
    <lineage>
        <taxon>Eukaryota</taxon>
        <taxon>Viridiplantae</taxon>
        <taxon>Streptophyta</taxon>
        <taxon>Embryophyta</taxon>
        <taxon>Tracheophyta</taxon>
        <taxon>Spermatophyta</taxon>
        <taxon>Magnoliopsida</taxon>
        <taxon>eudicotyledons</taxon>
        <taxon>Gunneridae</taxon>
        <taxon>Pentapetalae</taxon>
        <taxon>rosids</taxon>
        <taxon>fabids</taxon>
        <taxon>Fagales</taxon>
        <taxon>Juglandaceae</taxon>
        <taxon>Juglans</taxon>
    </lineage>
</organism>
<feature type="repeat" description="TPR" evidence="1">
    <location>
        <begin position="198"/>
        <end position="231"/>
    </location>
</feature>
<name>A0A6P9E1Q0_JUGRE</name>
<evidence type="ECO:0000256" key="1">
    <source>
        <dbReference type="PROSITE-ProRule" id="PRU00339"/>
    </source>
</evidence>
<dbReference type="InterPro" id="IPR019734">
    <property type="entry name" value="TPR_rpt"/>
</dbReference>
<evidence type="ECO:0000313" key="5">
    <source>
        <dbReference type="RefSeq" id="XP_035542006.1"/>
    </source>
</evidence>
<accession>A0A6P9E1Q0</accession>
<proteinExistence type="predicted"/>
<dbReference type="SUPFAM" id="SSF48452">
    <property type="entry name" value="TPR-like"/>
    <property type="match status" value="1"/>
</dbReference>
<dbReference type="RefSeq" id="XP_035542006.1">
    <property type="nucleotide sequence ID" value="XM_035686113.1"/>
</dbReference>
<dbReference type="KEGG" id="jre:108981612"/>
<evidence type="ECO:0000256" key="2">
    <source>
        <dbReference type="SAM" id="MobiDB-lite"/>
    </source>
</evidence>
<gene>
    <name evidence="4 5" type="primary">LOC108981612</name>
</gene>
<dbReference type="CDD" id="cd02980">
    <property type="entry name" value="TRX_Fd_family"/>
    <property type="match status" value="1"/>
</dbReference>
<reference evidence="4 5" key="1">
    <citation type="submission" date="2025-04" db="UniProtKB">
        <authorList>
            <consortium name="RefSeq"/>
        </authorList>
    </citation>
    <scope>IDENTIFICATION</scope>
    <source>
        <tissue evidence="4 5">Leaves</tissue>
    </source>
</reference>
<dbReference type="GeneID" id="108981612"/>
<dbReference type="Gene3D" id="1.25.40.10">
    <property type="entry name" value="Tetratricopeptide repeat domain"/>
    <property type="match status" value="1"/>
</dbReference>
<feature type="region of interest" description="Disordered" evidence="2">
    <location>
        <begin position="1"/>
        <end position="21"/>
    </location>
</feature>
<dbReference type="Gramene" id="Jr15_08120_p1">
    <property type="protein sequence ID" value="cds.Jr15_08120_p1"/>
    <property type="gene ID" value="Jr15_08120"/>
</dbReference>
<evidence type="ECO:0000313" key="3">
    <source>
        <dbReference type="Proteomes" id="UP000235220"/>
    </source>
</evidence>
<dbReference type="SUPFAM" id="SSF52833">
    <property type="entry name" value="Thioredoxin-like"/>
    <property type="match status" value="1"/>
</dbReference>
<dbReference type="SMART" id="SM00028">
    <property type="entry name" value="TPR"/>
    <property type="match status" value="3"/>
</dbReference>
<evidence type="ECO:0000313" key="4">
    <source>
        <dbReference type="RefSeq" id="XP_035542005.1"/>
    </source>
</evidence>
<dbReference type="InterPro" id="IPR036249">
    <property type="entry name" value="Thioredoxin-like_sf"/>
</dbReference>
<dbReference type="OrthoDB" id="2423701at2759"/>
<dbReference type="PANTHER" id="PTHR47682:SF1">
    <property type="entry name" value="TETRATRICOPEPTIDE REPEAT (TPR)-CONTAINING PROTEIN"/>
    <property type="match status" value="1"/>
</dbReference>
<dbReference type="RefSeq" id="XP_035542005.1">
    <property type="nucleotide sequence ID" value="XM_035686112.1"/>
</dbReference>
<keyword evidence="3" id="KW-1185">Reference proteome</keyword>
<dbReference type="PANTHER" id="PTHR47682">
    <property type="entry name" value="TETRATRICOPEPTIDE REPEAT (TPR)-CONTAINING PROTEIN"/>
    <property type="match status" value="1"/>
</dbReference>
<dbReference type="AlphaFoldDB" id="A0A6P9E1Q0"/>
<protein>
    <submittedName>
        <fullName evidence="4 5">Uncharacterized protein LOC108981612</fullName>
    </submittedName>
</protein>
<sequence length="254" mass="27277">MEGGLSLLRNARPSLPSASSEIQPIRHRIKAEIQEIRVCTNRTCRRQGSLQTLQTLSALAPPNVSVNSCGCLGRCGAGPNLAAIPEDGGRVILVGHCGTPSRAAQVLVGLLSFGLDSDDGDAKTGLEALALRKRAENESDMGNLSLAEQLLSQAIQLKPFGGIHVLYKDRSIARLALGNYSGALEDAREALTLAPRYPEAYICQGDAFLAMDQFDSAEKSYLMSLQIDPSLRRSKSFKARIAKLEEKLAATDMP</sequence>